<accession>A0A212I382</accession>
<sequence length="73" mass="8342">MKQSDLPRCPECGLMPEWGLKKDYHGLYRGELRCPYNHYRVPLNGPVGSEDRAKEKLSSAWIELTANIHEAGK</sequence>
<organism evidence="1">
    <name type="scientific">uncultured Citrobacter sp</name>
    <dbReference type="NCBI Taxonomy" id="200446"/>
    <lineage>
        <taxon>Bacteria</taxon>
        <taxon>Pseudomonadati</taxon>
        <taxon>Pseudomonadota</taxon>
        <taxon>Gammaproteobacteria</taxon>
        <taxon>Enterobacterales</taxon>
        <taxon>Enterobacteriaceae</taxon>
        <taxon>Citrobacter</taxon>
        <taxon>environmental samples</taxon>
    </lineage>
</organism>
<proteinExistence type="predicted"/>
<name>A0A212I382_9ENTR</name>
<evidence type="ECO:0000313" key="1">
    <source>
        <dbReference type="EMBL" id="SBV61251.1"/>
    </source>
</evidence>
<protein>
    <submittedName>
        <fullName evidence="1">Uncharacterized protein</fullName>
    </submittedName>
</protein>
<dbReference type="EMBL" id="FLUB01000004">
    <property type="protein sequence ID" value="SBV61251.1"/>
    <property type="molecule type" value="Genomic_DNA"/>
</dbReference>
<gene>
    <name evidence="1" type="ORF">KM92CIT3_120044</name>
</gene>
<dbReference type="AlphaFoldDB" id="A0A212I382"/>
<reference evidence="1" key="1">
    <citation type="submission" date="2016-04" db="EMBL/GenBank/DDBJ databases">
        <authorList>
            <person name="Evans L.H."/>
            <person name="Alamgir A."/>
            <person name="Owens N."/>
            <person name="Weber N.D."/>
            <person name="Virtaneva K."/>
            <person name="Barbian K."/>
            <person name="Babar A."/>
            <person name="Rosenke K."/>
        </authorList>
    </citation>
    <scope>NUCLEOTIDE SEQUENCE</scope>
    <source>
        <strain evidence="1">92-3</strain>
    </source>
</reference>